<dbReference type="CDD" id="cd05013">
    <property type="entry name" value="SIS_RpiR"/>
    <property type="match status" value="1"/>
</dbReference>
<keyword evidence="7" id="KW-1185">Reference proteome</keyword>
<keyword evidence="3" id="KW-0804">Transcription</keyword>
<dbReference type="Pfam" id="PF01380">
    <property type="entry name" value="SIS"/>
    <property type="match status" value="1"/>
</dbReference>
<dbReference type="InterPro" id="IPR047640">
    <property type="entry name" value="RpiR-like"/>
</dbReference>
<reference evidence="6 7" key="2">
    <citation type="journal article" date="2011" name="Stand. Genomic Sci.">
        <title>Complete genome sequence of Tsukamurella paurometabola type strain (no. 33).</title>
        <authorList>
            <person name="Munk A.C."/>
            <person name="Lapidus A."/>
            <person name="Lucas S."/>
            <person name="Nolan M."/>
            <person name="Tice H."/>
            <person name="Cheng J.F."/>
            <person name="Del Rio T.G."/>
            <person name="Goodwin L."/>
            <person name="Pitluck S."/>
            <person name="Liolios K."/>
            <person name="Huntemann M."/>
            <person name="Ivanova N."/>
            <person name="Mavromatis K."/>
            <person name="Mikhailova N."/>
            <person name="Pati A."/>
            <person name="Chen A."/>
            <person name="Palaniappan K."/>
            <person name="Tapia R."/>
            <person name="Han C."/>
            <person name="Land M."/>
            <person name="Hauser L."/>
            <person name="Chang Y.J."/>
            <person name="Jeffries C.D."/>
            <person name="Brettin T."/>
            <person name="Yasawong M."/>
            <person name="Brambilla E.M."/>
            <person name="Rohde M."/>
            <person name="Sikorski J."/>
            <person name="Goker M."/>
            <person name="Detter J.C."/>
            <person name="Woyke T."/>
            <person name="Bristow J."/>
            <person name="Eisen J.A."/>
            <person name="Markowitz V."/>
            <person name="Hugenholtz P."/>
            <person name="Kyrpides N.C."/>
            <person name="Klenk H.P."/>
        </authorList>
    </citation>
    <scope>NUCLEOTIDE SEQUENCE [LARGE SCALE GENOMIC DNA]</scope>
    <source>
        <strain evidence="7">ATCC 8368 / DSM 20162 / CCUG 35730 / CIP 100753 / JCM 10117 / KCTC 9821 / NBRC 16120 / NCIMB 702349 / NCTC 13040</strain>
    </source>
</reference>
<evidence type="ECO:0000256" key="3">
    <source>
        <dbReference type="ARBA" id="ARBA00023163"/>
    </source>
</evidence>
<evidence type="ECO:0000313" key="7">
    <source>
        <dbReference type="Proteomes" id="UP000001213"/>
    </source>
</evidence>
<dbReference type="PANTHER" id="PTHR30514">
    <property type="entry name" value="GLUCOKINASE"/>
    <property type="match status" value="1"/>
</dbReference>
<dbReference type="GO" id="GO:0097367">
    <property type="term" value="F:carbohydrate derivative binding"/>
    <property type="evidence" value="ECO:0007669"/>
    <property type="project" value="InterPro"/>
</dbReference>
<organism evidence="6 7">
    <name type="scientific">Tsukamurella paurometabola (strain ATCC 8368 / DSM 20162 / CCUG 35730 / CIP 100753 / JCM 10117 / KCTC 9821 / NBRC 16120 / NCIMB 702349 / NCTC 13040)</name>
    <name type="common">Corynebacterium paurometabolum</name>
    <dbReference type="NCBI Taxonomy" id="521096"/>
    <lineage>
        <taxon>Bacteria</taxon>
        <taxon>Bacillati</taxon>
        <taxon>Actinomycetota</taxon>
        <taxon>Actinomycetes</taxon>
        <taxon>Mycobacteriales</taxon>
        <taxon>Tsukamurellaceae</taxon>
        <taxon>Tsukamurella</taxon>
    </lineage>
</organism>
<accession>D5UNS7</accession>
<dbReference type="STRING" id="521096.Tpau_2033"/>
<evidence type="ECO:0000259" key="5">
    <source>
        <dbReference type="PROSITE" id="PS51464"/>
    </source>
</evidence>
<dbReference type="InterPro" id="IPR000281">
    <property type="entry name" value="HTH_RpiR"/>
</dbReference>
<dbReference type="Gene3D" id="3.40.50.10490">
    <property type="entry name" value="Glucose-6-phosphate isomerase like protein, domain 1"/>
    <property type="match status" value="1"/>
</dbReference>
<dbReference type="GO" id="GO:0003677">
    <property type="term" value="F:DNA binding"/>
    <property type="evidence" value="ECO:0007669"/>
    <property type="project" value="UniProtKB-KW"/>
</dbReference>
<dbReference type="RefSeq" id="WP_013126667.1">
    <property type="nucleotide sequence ID" value="NC_014158.1"/>
</dbReference>
<feature type="domain" description="SIS" evidence="5">
    <location>
        <begin position="132"/>
        <end position="274"/>
    </location>
</feature>
<sequence>MAATPPSTYMELRTVLQAQMDRFAPGQQRIATVILTDPEGTALRTIAETARIAEVHQSSLVRFATGLGLSGYPALVKLCREHLAEQAHLVSRFDRAAAEHEDSELFLAAVDNDQQNLSRTYARIDSHQWSRTVTALAEAPNVHVMGLRKCLGVAQMFAYLLHMVRPGVHQIAPPMGGLVDQLRDLHTDDVFVGISIRRYTADTVNAMRYARRTGLHTIALTDDAASPLAAVADTTFLIDTHGVTIFRSMSAFTSLIQSLSTAVALARGARTRNELAQDEALLDEFEVYIP</sequence>
<dbReference type="EMBL" id="CP001966">
    <property type="protein sequence ID" value="ADG78645.1"/>
    <property type="molecule type" value="Genomic_DNA"/>
</dbReference>
<dbReference type="Pfam" id="PF01418">
    <property type="entry name" value="HTH_6"/>
    <property type="match status" value="1"/>
</dbReference>
<dbReference type="InterPro" id="IPR009057">
    <property type="entry name" value="Homeodomain-like_sf"/>
</dbReference>
<dbReference type="Gene3D" id="1.10.10.10">
    <property type="entry name" value="Winged helix-like DNA-binding domain superfamily/Winged helix DNA-binding domain"/>
    <property type="match status" value="1"/>
</dbReference>
<dbReference type="InterPro" id="IPR035472">
    <property type="entry name" value="RpiR-like_SIS"/>
</dbReference>
<keyword evidence="1" id="KW-0805">Transcription regulation</keyword>
<evidence type="ECO:0000313" key="6">
    <source>
        <dbReference type="EMBL" id="ADG78645.1"/>
    </source>
</evidence>
<proteinExistence type="predicted"/>
<dbReference type="SUPFAM" id="SSF53697">
    <property type="entry name" value="SIS domain"/>
    <property type="match status" value="1"/>
</dbReference>
<keyword evidence="2" id="KW-0238">DNA-binding</keyword>
<dbReference type="eggNOG" id="COG1737">
    <property type="taxonomic scope" value="Bacteria"/>
</dbReference>
<protein>
    <submittedName>
        <fullName evidence="6">Transcriptional regulator, RpiR family</fullName>
    </submittedName>
</protein>
<dbReference type="SUPFAM" id="SSF46689">
    <property type="entry name" value="Homeodomain-like"/>
    <property type="match status" value="1"/>
</dbReference>
<dbReference type="InterPro" id="IPR046348">
    <property type="entry name" value="SIS_dom_sf"/>
</dbReference>
<dbReference type="PROSITE" id="PS51464">
    <property type="entry name" value="SIS"/>
    <property type="match status" value="1"/>
</dbReference>
<name>D5UNS7_TSUPD</name>
<dbReference type="InterPro" id="IPR036388">
    <property type="entry name" value="WH-like_DNA-bd_sf"/>
</dbReference>
<dbReference type="HOGENOM" id="CLU_055769_1_3_11"/>
<dbReference type="PROSITE" id="PS51071">
    <property type="entry name" value="HTH_RPIR"/>
    <property type="match status" value="1"/>
</dbReference>
<dbReference type="AlphaFoldDB" id="D5UNS7"/>
<evidence type="ECO:0000259" key="4">
    <source>
        <dbReference type="PROSITE" id="PS51071"/>
    </source>
</evidence>
<dbReference type="Proteomes" id="UP000001213">
    <property type="component" value="Chromosome"/>
</dbReference>
<evidence type="ECO:0000256" key="1">
    <source>
        <dbReference type="ARBA" id="ARBA00023015"/>
    </source>
</evidence>
<feature type="domain" description="HTH rpiR-type" evidence="4">
    <location>
        <begin position="10"/>
        <end position="86"/>
    </location>
</feature>
<gene>
    <name evidence="6" type="ordered locus">Tpau_2033</name>
</gene>
<dbReference type="GO" id="GO:1901135">
    <property type="term" value="P:carbohydrate derivative metabolic process"/>
    <property type="evidence" value="ECO:0007669"/>
    <property type="project" value="InterPro"/>
</dbReference>
<reference evidence="7" key="1">
    <citation type="submission" date="2010-03" db="EMBL/GenBank/DDBJ databases">
        <title>The complete chromosome of Tsukamurella paurometabola DSM 20162.</title>
        <authorList>
            <consortium name="US DOE Joint Genome Institute (JGI-PGF)"/>
            <person name="Lucas S."/>
            <person name="Copeland A."/>
            <person name="Lapidus A."/>
            <person name="Glavina del Rio T."/>
            <person name="Dalin E."/>
            <person name="Tice H."/>
            <person name="Bruce D."/>
            <person name="Goodwin L."/>
            <person name="Pitluck S."/>
            <person name="Kyrpides N."/>
            <person name="Mavromatis K."/>
            <person name="Ivanova N."/>
            <person name="Mikhailova N."/>
            <person name="Munk A.C."/>
            <person name="Brettin T."/>
            <person name="Detter J.C."/>
            <person name="Tapia R."/>
            <person name="Han C."/>
            <person name="Larimer F."/>
            <person name="Land M."/>
            <person name="Hauser L."/>
            <person name="Markowitz V."/>
            <person name="Cheng J.-F."/>
            <person name="Hugenholtz P."/>
            <person name="Woyke T."/>
            <person name="Wu D."/>
            <person name="Jando M."/>
            <person name="Brambilla E."/>
            <person name="Klenk H.-P."/>
            <person name="Eisen J.A."/>
        </authorList>
    </citation>
    <scope>NUCLEOTIDE SEQUENCE [LARGE SCALE GENOMIC DNA]</scope>
    <source>
        <strain evidence="7">ATCC 8368 / DSM 20162 / CCUG 35730 / CIP 100753 / JCM 10117 / KCTC 9821 / NBRC 16120 / NCIMB 702349 / NCTC 13040</strain>
    </source>
</reference>
<evidence type="ECO:0000256" key="2">
    <source>
        <dbReference type="ARBA" id="ARBA00023125"/>
    </source>
</evidence>
<dbReference type="KEGG" id="tpr:Tpau_2033"/>
<dbReference type="GO" id="GO:0003700">
    <property type="term" value="F:DNA-binding transcription factor activity"/>
    <property type="evidence" value="ECO:0007669"/>
    <property type="project" value="InterPro"/>
</dbReference>
<dbReference type="PANTHER" id="PTHR30514:SF18">
    <property type="entry name" value="RPIR-FAMILY TRANSCRIPTIONAL REGULATOR"/>
    <property type="match status" value="1"/>
</dbReference>
<dbReference type="InterPro" id="IPR001347">
    <property type="entry name" value="SIS_dom"/>
</dbReference>